<feature type="non-terminal residue" evidence="1">
    <location>
        <position position="135"/>
    </location>
</feature>
<organism evidence="1 2">
    <name type="scientific">Dyadobacter flavalbus</name>
    <dbReference type="NCBI Taxonomy" id="2579942"/>
    <lineage>
        <taxon>Bacteria</taxon>
        <taxon>Pseudomonadati</taxon>
        <taxon>Bacteroidota</taxon>
        <taxon>Cytophagia</taxon>
        <taxon>Cytophagales</taxon>
        <taxon>Spirosomataceae</taxon>
        <taxon>Dyadobacter</taxon>
    </lineage>
</organism>
<dbReference type="InterPro" id="IPR038352">
    <property type="entry name" value="Imelysin_sf"/>
</dbReference>
<dbReference type="AlphaFoldDB" id="A0A5M8QU07"/>
<comment type="caution">
    <text evidence="1">The sequence shown here is derived from an EMBL/GenBank/DDBJ whole genome shotgun (WGS) entry which is preliminary data.</text>
</comment>
<sequence>MKSHSGTIITLLFLIFFLPCCKKAQSPKEVLYVQFNDDLKTLIFRNEQFLGFARTMKNKAELQSEFLKLRMQYKKVEAFTEYFFPTTVRLVNGAPLDEVEDEENAVFEPGGLQVIEELIYTTDSLERDELVRHVR</sequence>
<protein>
    <submittedName>
        <fullName evidence="1">Cytochrome C peroxidase</fullName>
    </submittedName>
</protein>
<evidence type="ECO:0000313" key="2">
    <source>
        <dbReference type="Proteomes" id="UP000323994"/>
    </source>
</evidence>
<gene>
    <name evidence="1" type="ORF">FEM33_15850</name>
</gene>
<dbReference type="Gene3D" id="1.20.1420.20">
    <property type="entry name" value="M75 peptidase, HXXE motif"/>
    <property type="match status" value="1"/>
</dbReference>
<dbReference type="Proteomes" id="UP000323994">
    <property type="component" value="Unassembled WGS sequence"/>
</dbReference>
<keyword evidence="1" id="KW-0560">Oxidoreductase</keyword>
<reference evidence="1 2" key="1">
    <citation type="submission" date="2019-05" db="EMBL/GenBank/DDBJ databases">
        <authorList>
            <person name="Qu J.-H."/>
        </authorList>
    </citation>
    <scope>NUCLEOTIDE SEQUENCE [LARGE SCALE GENOMIC DNA]</scope>
    <source>
        <strain evidence="1 2">NS28</strain>
    </source>
</reference>
<proteinExistence type="predicted"/>
<name>A0A5M8QU07_9BACT</name>
<keyword evidence="1" id="KW-0575">Peroxidase</keyword>
<keyword evidence="2" id="KW-1185">Reference proteome</keyword>
<dbReference type="GO" id="GO:0004601">
    <property type="term" value="F:peroxidase activity"/>
    <property type="evidence" value="ECO:0007669"/>
    <property type="project" value="UniProtKB-KW"/>
</dbReference>
<evidence type="ECO:0000313" key="1">
    <source>
        <dbReference type="EMBL" id="KAA6438758.1"/>
    </source>
</evidence>
<accession>A0A5M8QU07</accession>
<dbReference type="EMBL" id="VBSN01000047">
    <property type="protein sequence ID" value="KAA6438758.1"/>
    <property type="molecule type" value="Genomic_DNA"/>
</dbReference>